<sequence length="136" mass="15559">MKKTLILASIILVVVVASIVWFQSSNKSWAFESLKINQDDLPLSEEHAQAIANRHVEGRINTYLPNQDSAWNTVSGIKWSDYPDEEIDNVTDQGDYFVVEFRHRGDFCDQKVVYVEKETGHVIKVKNGYSDHEACK</sequence>
<reference evidence="1 2" key="1">
    <citation type="submission" date="2018-11" db="EMBL/GenBank/DDBJ databases">
        <title>Genomic Encyclopedia of Type Strains, Phase IV (KMG-IV): sequencing the most valuable type-strain genomes for metagenomic binning, comparative biology and taxonomic classification.</title>
        <authorList>
            <person name="Goeker M."/>
        </authorList>
    </citation>
    <scope>NUCLEOTIDE SEQUENCE [LARGE SCALE GENOMIC DNA]</scope>
    <source>
        <strain evidence="1 2">DSM 18090</strain>
    </source>
</reference>
<organism evidence="1 2">
    <name type="scientific">Aquisalibacillus elongatus</name>
    <dbReference type="NCBI Taxonomy" id="485577"/>
    <lineage>
        <taxon>Bacteria</taxon>
        <taxon>Bacillati</taxon>
        <taxon>Bacillota</taxon>
        <taxon>Bacilli</taxon>
        <taxon>Bacillales</taxon>
        <taxon>Bacillaceae</taxon>
        <taxon>Aquisalibacillus</taxon>
    </lineage>
</organism>
<accession>A0A3N5B868</accession>
<dbReference type="EMBL" id="RKRF01000008">
    <property type="protein sequence ID" value="RPF53936.1"/>
    <property type="molecule type" value="Genomic_DNA"/>
</dbReference>
<evidence type="ECO:0000313" key="1">
    <source>
        <dbReference type="EMBL" id="RPF53936.1"/>
    </source>
</evidence>
<dbReference type="RefSeq" id="WP_124220530.1">
    <property type="nucleotide sequence ID" value="NZ_RKRF01000008.1"/>
</dbReference>
<dbReference type="AlphaFoldDB" id="A0A3N5B868"/>
<evidence type="ECO:0000313" key="2">
    <source>
        <dbReference type="Proteomes" id="UP000276443"/>
    </source>
</evidence>
<proteinExistence type="predicted"/>
<gene>
    <name evidence="1" type="ORF">EDC24_1121</name>
</gene>
<keyword evidence="2" id="KW-1185">Reference proteome</keyword>
<comment type="caution">
    <text evidence="1">The sequence shown here is derived from an EMBL/GenBank/DDBJ whole genome shotgun (WGS) entry which is preliminary data.</text>
</comment>
<protein>
    <submittedName>
        <fullName evidence="1">Uncharacterized protein</fullName>
    </submittedName>
</protein>
<dbReference type="Proteomes" id="UP000276443">
    <property type="component" value="Unassembled WGS sequence"/>
</dbReference>
<name>A0A3N5B868_9BACI</name>